<dbReference type="Gene3D" id="3.40.50.1820">
    <property type="entry name" value="alpha/beta hydrolase"/>
    <property type="match status" value="1"/>
</dbReference>
<dbReference type="STRING" id="1618550.UT39_C0003G0047"/>
<dbReference type="InterPro" id="IPR022742">
    <property type="entry name" value="Hydrolase_4"/>
</dbReference>
<keyword evidence="2" id="KW-0378">Hydrolase</keyword>
<evidence type="ECO:0000313" key="3">
    <source>
        <dbReference type="Proteomes" id="UP000034246"/>
    </source>
</evidence>
<evidence type="ECO:0000259" key="1">
    <source>
        <dbReference type="Pfam" id="PF12146"/>
    </source>
</evidence>
<dbReference type="AlphaFoldDB" id="A0A0G0N8K8"/>
<proteinExistence type="predicted"/>
<dbReference type="Proteomes" id="UP000034246">
    <property type="component" value="Unassembled WGS sequence"/>
</dbReference>
<organism evidence="2 3">
    <name type="scientific">Candidatus Woesebacteria bacterium GW2011_GWA1_39_21</name>
    <dbReference type="NCBI Taxonomy" id="1618550"/>
    <lineage>
        <taxon>Bacteria</taxon>
        <taxon>Candidatus Woeseibacteriota</taxon>
    </lineage>
</organism>
<gene>
    <name evidence="2" type="ORF">UT39_C0003G0047</name>
</gene>
<dbReference type="InterPro" id="IPR000073">
    <property type="entry name" value="AB_hydrolase_1"/>
</dbReference>
<dbReference type="SUPFAM" id="SSF53474">
    <property type="entry name" value="alpha/beta-Hydrolases"/>
    <property type="match status" value="1"/>
</dbReference>
<comment type="caution">
    <text evidence="2">The sequence shown here is derived from an EMBL/GenBank/DDBJ whole genome shotgun (WGS) entry which is preliminary data.</text>
</comment>
<dbReference type="InterPro" id="IPR050266">
    <property type="entry name" value="AB_hydrolase_sf"/>
</dbReference>
<sequence>MIDKNIVVLHGWGAHRQRLAPLVSELRNKRWNVFFPKLPGFGGGELTRAYNLEDYVLQVVNESAKRFAGKKYFVFGHSFGGRIAIKLSLSDQNLSGLILCASGGISRGKFIKRAVFYMLAKTGRVFLFHKPLADRFRKILYKAAREHDYEKTSGYVKETFKNVASEDLRKLAKTIKTPTLILWGKNDKMTPYKDALYLNRSIKDSELVSYTNDGHTLPYVEPEEISKKIEIWYQNLS</sequence>
<dbReference type="InterPro" id="IPR029058">
    <property type="entry name" value="AB_hydrolase_fold"/>
</dbReference>
<name>A0A0G0N8K8_9BACT</name>
<protein>
    <submittedName>
        <fullName evidence="2">Hydrolase, alpha/beta fold family protein</fullName>
    </submittedName>
</protein>
<evidence type="ECO:0000313" key="2">
    <source>
        <dbReference type="EMBL" id="KKR11778.1"/>
    </source>
</evidence>
<dbReference type="Pfam" id="PF12146">
    <property type="entry name" value="Hydrolase_4"/>
    <property type="match status" value="1"/>
</dbReference>
<feature type="domain" description="Serine aminopeptidase S33" evidence="1">
    <location>
        <begin position="4"/>
        <end position="217"/>
    </location>
</feature>
<dbReference type="EMBL" id="LBWP01000003">
    <property type="protein sequence ID" value="KKR11778.1"/>
    <property type="molecule type" value="Genomic_DNA"/>
</dbReference>
<dbReference type="PANTHER" id="PTHR43798">
    <property type="entry name" value="MONOACYLGLYCEROL LIPASE"/>
    <property type="match status" value="1"/>
</dbReference>
<dbReference type="PRINTS" id="PR00111">
    <property type="entry name" value="ABHYDROLASE"/>
</dbReference>
<accession>A0A0G0N8K8</accession>
<dbReference type="GO" id="GO:0016787">
    <property type="term" value="F:hydrolase activity"/>
    <property type="evidence" value="ECO:0007669"/>
    <property type="project" value="UniProtKB-KW"/>
</dbReference>
<reference evidence="2 3" key="1">
    <citation type="journal article" date="2015" name="Nature">
        <title>rRNA introns, odd ribosomes, and small enigmatic genomes across a large radiation of phyla.</title>
        <authorList>
            <person name="Brown C.T."/>
            <person name="Hug L.A."/>
            <person name="Thomas B.C."/>
            <person name="Sharon I."/>
            <person name="Castelle C.J."/>
            <person name="Singh A."/>
            <person name="Wilkins M.J."/>
            <person name="Williams K.H."/>
            <person name="Banfield J.F."/>
        </authorList>
    </citation>
    <scope>NUCLEOTIDE SEQUENCE [LARGE SCALE GENOMIC DNA]</scope>
</reference>